<name>A0A1I8AQR1_9BILA</name>
<dbReference type="SMART" id="SM00612">
    <property type="entry name" value="Kelch"/>
    <property type="match status" value="6"/>
</dbReference>
<protein>
    <submittedName>
        <fullName evidence="8">BTB domain-containing protein</fullName>
    </submittedName>
</protein>
<reference evidence="8" key="1">
    <citation type="submission" date="2016-11" db="UniProtKB">
        <authorList>
            <consortium name="WormBaseParasite"/>
        </authorList>
    </citation>
    <scope>IDENTIFICATION</scope>
</reference>
<keyword evidence="4" id="KW-0833">Ubl conjugation pathway</keyword>
<keyword evidence="7" id="KW-1185">Reference proteome</keyword>
<comment type="pathway">
    <text evidence="1">Protein modification; protein ubiquitination.</text>
</comment>
<dbReference type="Gene3D" id="3.30.710.10">
    <property type="entry name" value="Potassium Channel Kv1.1, Chain A"/>
    <property type="match status" value="1"/>
</dbReference>
<proteinExistence type="predicted"/>
<evidence type="ECO:0000313" key="8">
    <source>
        <dbReference type="WBParaSite" id="L893_g8096.t1"/>
    </source>
</evidence>
<keyword evidence="3" id="KW-0677">Repeat</keyword>
<evidence type="ECO:0000256" key="3">
    <source>
        <dbReference type="ARBA" id="ARBA00022737"/>
    </source>
</evidence>
<dbReference type="SMART" id="SM00875">
    <property type="entry name" value="BACK"/>
    <property type="match status" value="1"/>
</dbReference>
<evidence type="ECO:0000256" key="2">
    <source>
        <dbReference type="ARBA" id="ARBA00022441"/>
    </source>
</evidence>
<dbReference type="SUPFAM" id="SSF117281">
    <property type="entry name" value="Kelch motif"/>
    <property type="match status" value="1"/>
</dbReference>
<dbReference type="PROSITE" id="PS50097">
    <property type="entry name" value="BTB"/>
    <property type="match status" value="1"/>
</dbReference>
<evidence type="ECO:0000313" key="7">
    <source>
        <dbReference type="Proteomes" id="UP000095287"/>
    </source>
</evidence>
<dbReference type="InterPro" id="IPR017096">
    <property type="entry name" value="BTB-kelch_protein"/>
</dbReference>
<dbReference type="InterPro" id="IPR015915">
    <property type="entry name" value="Kelch-typ_b-propeller"/>
</dbReference>
<dbReference type="Pfam" id="PF07707">
    <property type="entry name" value="BACK"/>
    <property type="match status" value="1"/>
</dbReference>
<keyword evidence="5" id="KW-0009">Actin-binding</keyword>
<dbReference type="Pfam" id="PF01344">
    <property type="entry name" value="Kelch_1"/>
    <property type="match status" value="2"/>
</dbReference>
<dbReference type="PANTHER" id="PTHR24412:SF451">
    <property type="entry name" value="KELCH-LIKE PROTEIN 20"/>
    <property type="match status" value="1"/>
</dbReference>
<dbReference type="FunFam" id="3.30.710.10:FF:000001">
    <property type="entry name" value="Kelch-like family member 20"/>
    <property type="match status" value="1"/>
</dbReference>
<dbReference type="PANTHER" id="PTHR24412">
    <property type="entry name" value="KELCH PROTEIN"/>
    <property type="match status" value="1"/>
</dbReference>
<dbReference type="InterPro" id="IPR011333">
    <property type="entry name" value="SKP1/BTB/POZ_sf"/>
</dbReference>
<dbReference type="GO" id="GO:0003779">
    <property type="term" value="F:actin binding"/>
    <property type="evidence" value="ECO:0007669"/>
    <property type="project" value="UniProtKB-KW"/>
</dbReference>
<evidence type="ECO:0000256" key="1">
    <source>
        <dbReference type="ARBA" id="ARBA00004906"/>
    </source>
</evidence>
<dbReference type="Pfam" id="PF00651">
    <property type="entry name" value="BTB"/>
    <property type="match status" value="1"/>
</dbReference>
<dbReference type="FunFam" id="1.25.40.420:FF:000001">
    <property type="entry name" value="Kelch-like family member 12"/>
    <property type="match status" value="1"/>
</dbReference>
<accession>A0A1I8AQR1</accession>
<evidence type="ECO:0000256" key="5">
    <source>
        <dbReference type="ARBA" id="ARBA00023203"/>
    </source>
</evidence>
<feature type="domain" description="BTB" evidence="6">
    <location>
        <begin position="64"/>
        <end position="131"/>
    </location>
</feature>
<dbReference type="Proteomes" id="UP000095287">
    <property type="component" value="Unplaced"/>
</dbReference>
<dbReference type="PIRSF" id="PIRSF037037">
    <property type="entry name" value="Kelch-like_protein_gigaxonin"/>
    <property type="match status" value="1"/>
</dbReference>
<sequence length="625" mass="68886">MSDLVPSYGALKLDATDEPCSSSADPEVVSLASQANSPFFYKSKQHTGIALAQANRLRQSGTLCDVTLVVGETRISAHRLVLSACSSYFHAMFTTEMTESRLQEIQMIDIDDKTLEALVEFCYTGTLAINGCNVQLLLPAACLLQLGEVQAVCCEYLRDQLDPTNCLGIRAFAEMHACKDLVKIADKFIYQNFKSVATTEEFRQMPMKMLTALLGSEELCVDEESVYHAAMTWIKHDVKNRKPFLAEVIEKVRLPQCSPKFLVSVVGEDKLIKGDERCRDLLDEAKNYILLPDERHKMKGPRMNKRTPHTKDEVLFAVGGWCNGDAIASVERMDPVTGEWRPSEPMGKRRCGVGVAVLEGMLYAVGGHDGQSYLNSVERYDCRESVWLQDVAPTSTCRTSVGVTVLEGHLYAVGGQDGISCLNVVEKYNPRTNTWAKVAPMGSRRLGVSVSVLGGCIYAVGGSDGQTPLNSVERYDPRANKWTPMKPMSTARKHLGTAVYNGFLYAVGGRDDGAELSTCEKYNPETNEWTPVVSMTSKRSGVALAVVSGKLYALGGFDGYTYLKTVEVFDEKANQWRLTGSMAYRRLGGGVGVLQMAKPLCQEPLFRHDLVVDGQSHLNAMCIYK</sequence>
<dbReference type="Gene3D" id="1.25.40.420">
    <property type="match status" value="1"/>
</dbReference>
<dbReference type="InterPro" id="IPR011705">
    <property type="entry name" value="BACK"/>
</dbReference>
<dbReference type="WBParaSite" id="L893_g8096.t1">
    <property type="protein sequence ID" value="L893_g8096.t1"/>
    <property type="gene ID" value="L893_g8096"/>
</dbReference>
<evidence type="ECO:0000256" key="4">
    <source>
        <dbReference type="ARBA" id="ARBA00022786"/>
    </source>
</evidence>
<dbReference type="SUPFAM" id="SSF54695">
    <property type="entry name" value="POZ domain"/>
    <property type="match status" value="1"/>
</dbReference>
<dbReference type="SMART" id="SM00225">
    <property type="entry name" value="BTB"/>
    <property type="match status" value="1"/>
</dbReference>
<dbReference type="InterPro" id="IPR006652">
    <property type="entry name" value="Kelch_1"/>
</dbReference>
<organism evidence="7 8">
    <name type="scientific">Steinernema glaseri</name>
    <dbReference type="NCBI Taxonomy" id="37863"/>
    <lineage>
        <taxon>Eukaryota</taxon>
        <taxon>Metazoa</taxon>
        <taxon>Ecdysozoa</taxon>
        <taxon>Nematoda</taxon>
        <taxon>Chromadorea</taxon>
        <taxon>Rhabditida</taxon>
        <taxon>Tylenchina</taxon>
        <taxon>Panagrolaimomorpha</taxon>
        <taxon>Strongyloidoidea</taxon>
        <taxon>Steinernematidae</taxon>
        <taxon>Steinernema</taxon>
    </lineage>
</organism>
<dbReference type="AlphaFoldDB" id="A0A1I8AQR1"/>
<dbReference type="Pfam" id="PF24681">
    <property type="entry name" value="Kelch_KLHDC2_KLHL20_DRC7"/>
    <property type="match status" value="1"/>
</dbReference>
<dbReference type="Gene3D" id="2.120.10.80">
    <property type="entry name" value="Kelch-type beta propeller"/>
    <property type="match status" value="1"/>
</dbReference>
<evidence type="ECO:0000259" key="6">
    <source>
        <dbReference type="PROSITE" id="PS50097"/>
    </source>
</evidence>
<dbReference type="InterPro" id="IPR000210">
    <property type="entry name" value="BTB/POZ_dom"/>
</dbReference>
<keyword evidence="2" id="KW-0880">Kelch repeat</keyword>